<proteinExistence type="predicted"/>
<organism evidence="1 2">
    <name type="scientific">Citrus sinensis</name>
    <name type="common">Sweet orange</name>
    <name type="synonym">Citrus aurantium var. sinensis</name>
    <dbReference type="NCBI Taxonomy" id="2711"/>
    <lineage>
        <taxon>Eukaryota</taxon>
        <taxon>Viridiplantae</taxon>
        <taxon>Streptophyta</taxon>
        <taxon>Embryophyta</taxon>
        <taxon>Tracheophyta</taxon>
        <taxon>Spermatophyta</taxon>
        <taxon>Magnoliopsida</taxon>
        <taxon>eudicotyledons</taxon>
        <taxon>Gunneridae</taxon>
        <taxon>Pentapetalae</taxon>
        <taxon>rosids</taxon>
        <taxon>malvids</taxon>
        <taxon>Sapindales</taxon>
        <taxon>Rutaceae</taxon>
        <taxon>Aurantioideae</taxon>
        <taxon>Citrus</taxon>
    </lineage>
</organism>
<keyword evidence="2" id="KW-1185">Reference proteome</keyword>
<evidence type="ECO:0000313" key="2">
    <source>
        <dbReference type="Proteomes" id="UP000829398"/>
    </source>
</evidence>
<comment type="caution">
    <text evidence="1">The sequence shown here is derived from an EMBL/GenBank/DDBJ whole genome shotgun (WGS) entry which is preliminary data.</text>
</comment>
<protein>
    <submittedName>
        <fullName evidence="1">Uncharacterized protein</fullName>
    </submittedName>
</protein>
<evidence type="ECO:0000313" key="1">
    <source>
        <dbReference type="EMBL" id="KAH9780740.1"/>
    </source>
</evidence>
<reference evidence="2" key="1">
    <citation type="journal article" date="2023" name="Hortic. Res.">
        <title>A chromosome-level phased genome enabling allele-level studies in sweet orange: a case study on citrus Huanglongbing tolerance.</title>
        <authorList>
            <person name="Wu B."/>
            <person name="Yu Q."/>
            <person name="Deng Z."/>
            <person name="Duan Y."/>
            <person name="Luo F."/>
            <person name="Gmitter F. Jr."/>
        </authorList>
    </citation>
    <scope>NUCLEOTIDE SEQUENCE [LARGE SCALE GENOMIC DNA]</scope>
    <source>
        <strain evidence="2">cv. Valencia</strain>
    </source>
</reference>
<gene>
    <name evidence="1" type="ORF">KPL71_008197</name>
</gene>
<dbReference type="Proteomes" id="UP000829398">
    <property type="component" value="Chromosome 3"/>
</dbReference>
<sequence>MGHITSECVNKRVMLLRDNGEIVTKDETEENEMPPLEDDEDEEYIASRELTLVARRALSVQVKEDEAVQRENIFYTWCYVQDKVCSMIIDGGSCTNIASTIMVEKLGVSTLKHPRPYKLQWLNDSGEAKVNKQVLVTFQIDKYEDKVLCDVVPMQAGHLLLGRPSSITSLLQEYEDVFPEEAPHGLPPIRGIEHQIDFVPSTAIPNRPAYKSNPEETKELQRQVNELMEKGYVRESMSPCAVPVLLVPKKDGTWRMCVDCRAINNIMGIQVDEEKVCAIQEWPSPTSVSSVRSFYGLASFYRRFWKDFSTLAAPLTEIIKKDVGFKWGEAQKKELYVDDYDFSVEYQACEKTAVGKYFRHDGYLFRENKLCLPRSKQWKDSIFVVVDRFSKMAHFIPCHKTDDASNVADLFFREIVRLHGDDLRTNPLQEEGNDDIKNKTITSTWDEAYSDSMQVPVGVVTRA</sequence>
<dbReference type="EMBL" id="CM039172">
    <property type="protein sequence ID" value="KAH9780740.1"/>
    <property type="molecule type" value="Genomic_DNA"/>
</dbReference>
<accession>A0ACB8M5R1</accession>
<name>A0ACB8M5R1_CITSI</name>